<dbReference type="EMBL" id="LYVJ01000009">
    <property type="protein sequence ID" value="OBU66014.1"/>
    <property type="molecule type" value="Genomic_DNA"/>
</dbReference>
<reference evidence="1 2" key="1">
    <citation type="submission" date="2016-05" db="EMBL/GenBank/DDBJ databases">
        <title>Draft Genome Sequences of Stenotrophomonas maltophilia Strains Sm32COP, Sm41DVV, Sm46PAILV, SmF3, SmF22, SmSOFb1 and SmCVFa1, Isolated from Different Manures, in France.</title>
        <authorList>
            <person name="Nazaret S."/>
            <person name="Bodilis J."/>
        </authorList>
    </citation>
    <scope>NUCLEOTIDE SEQUENCE [LARGE SCALE GENOMIC DNA]</scope>
    <source>
        <strain evidence="1 2">Sm46PAILV</strain>
    </source>
</reference>
<evidence type="ECO:0000313" key="1">
    <source>
        <dbReference type="EMBL" id="OBU66014.1"/>
    </source>
</evidence>
<name>A0A1A6XTV3_STEMA</name>
<dbReference type="Proteomes" id="UP000092256">
    <property type="component" value="Unassembled WGS sequence"/>
</dbReference>
<proteinExistence type="predicted"/>
<comment type="caution">
    <text evidence="1">The sequence shown here is derived from an EMBL/GenBank/DDBJ whole genome shotgun (WGS) entry which is preliminary data.</text>
</comment>
<dbReference type="AlphaFoldDB" id="A0A1A6XTV3"/>
<organism evidence="1 2">
    <name type="scientific">Stenotrophomonas maltophilia</name>
    <name type="common">Pseudomonas maltophilia</name>
    <name type="synonym">Xanthomonas maltophilia</name>
    <dbReference type="NCBI Taxonomy" id="40324"/>
    <lineage>
        <taxon>Bacteria</taxon>
        <taxon>Pseudomonadati</taxon>
        <taxon>Pseudomonadota</taxon>
        <taxon>Gammaproteobacteria</taxon>
        <taxon>Lysobacterales</taxon>
        <taxon>Lysobacteraceae</taxon>
        <taxon>Stenotrophomonas</taxon>
        <taxon>Stenotrophomonas maltophilia group</taxon>
    </lineage>
</organism>
<gene>
    <name evidence="1" type="ORF">A9K58_12800</name>
</gene>
<protein>
    <submittedName>
        <fullName evidence="1">Uncharacterized protein</fullName>
    </submittedName>
</protein>
<accession>A0A1A6XTV3</accession>
<evidence type="ECO:0000313" key="2">
    <source>
        <dbReference type="Proteomes" id="UP000092256"/>
    </source>
</evidence>
<sequence length="100" mass="11176">MTAIERRIAIQACHHSTRTQRLSYLVTGQLGDAQTINDSLQCQIGIIESQRRFRLYVHFSAIDAEFPALHTAAWEAPADAGMVDQGLNCCRPTVRLHVGR</sequence>